<dbReference type="InterPro" id="IPR013961">
    <property type="entry name" value="RAI1"/>
</dbReference>
<dbReference type="GO" id="GO:0005634">
    <property type="term" value="C:nucleus"/>
    <property type="evidence" value="ECO:0007669"/>
    <property type="project" value="UniProtKB-SubCell"/>
</dbReference>
<evidence type="ECO:0000256" key="2">
    <source>
        <dbReference type="RuleBase" id="RU367113"/>
    </source>
</evidence>
<dbReference type="EC" id="3.6.1.-" evidence="2"/>
<evidence type="ECO:0000256" key="1">
    <source>
        <dbReference type="ARBA" id="ARBA00006562"/>
    </source>
</evidence>
<keyword evidence="6" id="KW-1185">Reference proteome</keyword>
<comment type="caution">
    <text evidence="5">The sequence shown here is derived from an EMBL/GenBank/DDBJ whole genome shotgun (WGS) entry which is preliminary data.</text>
</comment>
<sequence length="404" mass="47685">MKRSHTSGSPVPSKVKKREETSKHHRNQSSFPIYPHSKYDYEFPHFAQPSEVGQFSLDQSSFGKGRIYNDARKLKFYLPPKDTRRCNFDLGKGYKQFIKKDEDIKERLDNLLKWILENKELFPLNEDGLIESLKSDFVMWRGHLTKILCTPYIKDSWAMAVSLFHGTYFMSEVETEENEKRRKEMNEREKEMTYWGYKFEQYVTSAKKDENPNTSEPVDNHDAFCSVIRSSLKKHQLLYSGEVDCILAESIKKPPGNYVELKTSREWYTQRNEDNFYRFKLIKWWAQSFLVGIPEVICGFRDDDGIVNRLKTFPTFEMAKQAKRYWSGAVAFNFCEQFLNFVKEVVTVDDAKKVYLFERKPNSSEVTFRVLEDPADIFLPDWFTSNFTTVDNVKALDQCTYEDL</sequence>
<dbReference type="GO" id="GO:0000166">
    <property type="term" value="F:nucleotide binding"/>
    <property type="evidence" value="ECO:0007669"/>
    <property type="project" value="UniProtKB-KW"/>
</dbReference>
<dbReference type="Pfam" id="PF08652">
    <property type="entry name" value="RAI1"/>
    <property type="match status" value="1"/>
</dbReference>
<dbReference type="GO" id="GO:0004518">
    <property type="term" value="F:nuclease activity"/>
    <property type="evidence" value="ECO:0007669"/>
    <property type="project" value="UniProtKB-KW"/>
</dbReference>
<comment type="function">
    <text evidence="2">Decapping enzyme for NAD-capped RNAs: specifically hydrolyzes the nicotinamide adenine dinucleotide (NAD) cap from a subset of RNAs by removing the entire NAD moiety from the 5'-end of an NAD-capped RNA.</text>
</comment>
<dbReference type="OrthoDB" id="5853397at2759"/>
<keyword evidence="2" id="KW-0378">Hydrolase</keyword>
<keyword evidence="2" id="KW-0540">Nuclease</keyword>
<dbReference type="InterPro" id="IPR039039">
    <property type="entry name" value="RAI1-like_fam"/>
</dbReference>
<protein>
    <recommendedName>
        <fullName evidence="2">Decapping nuclease</fullName>
        <ecNumber evidence="2">3.6.1.-</ecNumber>
    </recommendedName>
</protein>
<dbReference type="GO" id="GO:0034353">
    <property type="term" value="F:mRNA 5'-diphosphatase activity"/>
    <property type="evidence" value="ECO:0007669"/>
    <property type="project" value="TreeGrafter"/>
</dbReference>
<dbReference type="GO" id="GO:0046872">
    <property type="term" value="F:metal ion binding"/>
    <property type="evidence" value="ECO:0007669"/>
    <property type="project" value="UniProtKB-KW"/>
</dbReference>
<comment type="cofactor">
    <cofactor evidence="2">
        <name>a divalent metal cation</name>
        <dbReference type="ChEBI" id="CHEBI:60240"/>
    </cofactor>
</comment>
<comment type="similarity">
    <text evidence="1 2">Belongs to the DXO/Dom3Z family.</text>
</comment>
<dbReference type="GO" id="GO:0000956">
    <property type="term" value="P:nuclear-transcribed mRNA catabolic process"/>
    <property type="evidence" value="ECO:0007669"/>
    <property type="project" value="TreeGrafter"/>
</dbReference>
<evidence type="ECO:0000313" key="6">
    <source>
        <dbReference type="Proteomes" id="UP001152320"/>
    </source>
</evidence>
<keyword evidence="2" id="KW-0539">Nucleus</keyword>
<keyword evidence="2" id="KW-0479">Metal-binding</keyword>
<dbReference type="PANTHER" id="PTHR12395:SF9">
    <property type="entry name" value="DECAPPING AND EXORIBONUCLEASE PROTEIN"/>
    <property type="match status" value="1"/>
</dbReference>
<name>A0A9Q1C3L8_HOLLE</name>
<keyword evidence="2" id="KW-0694">RNA-binding</keyword>
<feature type="domain" description="RAI1-like" evidence="4">
    <location>
        <begin position="48"/>
        <end position="383"/>
    </location>
</feature>
<dbReference type="PANTHER" id="PTHR12395">
    <property type="entry name" value="DOM-3 RELATED"/>
    <property type="match status" value="1"/>
</dbReference>
<reference evidence="5" key="1">
    <citation type="submission" date="2021-10" db="EMBL/GenBank/DDBJ databases">
        <title>Tropical sea cucumber genome reveals ecological adaptation and Cuvierian tubules defense mechanism.</title>
        <authorList>
            <person name="Chen T."/>
        </authorList>
    </citation>
    <scope>NUCLEOTIDE SEQUENCE</scope>
    <source>
        <strain evidence="5">Nanhai2018</strain>
        <tissue evidence="5">Muscle</tissue>
    </source>
</reference>
<keyword evidence="2" id="KW-0547">Nucleotide-binding</keyword>
<evidence type="ECO:0000313" key="5">
    <source>
        <dbReference type="EMBL" id="KAJ8037795.1"/>
    </source>
</evidence>
<organism evidence="5 6">
    <name type="scientific">Holothuria leucospilota</name>
    <name type="common">Black long sea cucumber</name>
    <name type="synonym">Mertensiothuria leucospilota</name>
    <dbReference type="NCBI Taxonomy" id="206669"/>
    <lineage>
        <taxon>Eukaryota</taxon>
        <taxon>Metazoa</taxon>
        <taxon>Echinodermata</taxon>
        <taxon>Eleutherozoa</taxon>
        <taxon>Echinozoa</taxon>
        <taxon>Holothuroidea</taxon>
        <taxon>Aspidochirotacea</taxon>
        <taxon>Aspidochirotida</taxon>
        <taxon>Holothuriidae</taxon>
        <taxon>Holothuria</taxon>
    </lineage>
</organism>
<evidence type="ECO:0000259" key="4">
    <source>
        <dbReference type="Pfam" id="PF08652"/>
    </source>
</evidence>
<evidence type="ECO:0000256" key="3">
    <source>
        <dbReference type="SAM" id="MobiDB-lite"/>
    </source>
</evidence>
<dbReference type="EMBL" id="JAIZAY010000008">
    <property type="protein sequence ID" value="KAJ8037795.1"/>
    <property type="molecule type" value="Genomic_DNA"/>
</dbReference>
<feature type="compositionally biased region" description="Polar residues" evidence="3">
    <location>
        <begin position="1"/>
        <end position="10"/>
    </location>
</feature>
<dbReference type="GO" id="GO:0003723">
    <property type="term" value="F:RNA binding"/>
    <property type="evidence" value="ECO:0007669"/>
    <property type="project" value="UniProtKB-KW"/>
</dbReference>
<gene>
    <name evidence="5" type="ORF">HOLleu_18700</name>
</gene>
<accession>A0A9Q1C3L8</accession>
<feature type="region of interest" description="Disordered" evidence="3">
    <location>
        <begin position="1"/>
        <end position="33"/>
    </location>
</feature>
<comment type="subcellular location">
    <subcellularLocation>
        <location evidence="2">Nucleus</location>
    </subcellularLocation>
</comment>
<dbReference type="Proteomes" id="UP001152320">
    <property type="component" value="Chromosome 8"/>
</dbReference>
<dbReference type="AlphaFoldDB" id="A0A9Q1C3L8"/>
<dbReference type="GO" id="GO:0005829">
    <property type="term" value="C:cytosol"/>
    <property type="evidence" value="ECO:0007669"/>
    <property type="project" value="TreeGrafter"/>
</dbReference>
<proteinExistence type="inferred from homology"/>
<dbReference type="GO" id="GO:0110155">
    <property type="term" value="P:NAD-cap decapping"/>
    <property type="evidence" value="ECO:0007669"/>
    <property type="project" value="TreeGrafter"/>
</dbReference>